<dbReference type="EMBL" id="ML170249">
    <property type="protein sequence ID" value="TDL16201.1"/>
    <property type="molecule type" value="Genomic_DNA"/>
</dbReference>
<feature type="transmembrane region" description="Helical" evidence="1">
    <location>
        <begin position="129"/>
        <end position="152"/>
    </location>
</feature>
<protein>
    <recommendedName>
        <fullName evidence="2">DUF6534 domain-containing protein</fullName>
    </recommendedName>
</protein>
<evidence type="ECO:0000313" key="3">
    <source>
        <dbReference type="EMBL" id="TDL16201.1"/>
    </source>
</evidence>
<gene>
    <name evidence="3" type="ORF">BD410DRAFT_832210</name>
</gene>
<name>A0A4Y7PMH7_9AGAM</name>
<dbReference type="Proteomes" id="UP000294933">
    <property type="component" value="Unassembled WGS sequence"/>
</dbReference>
<keyword evidence="1" id="KW-1133">Transmembrane helix</keyword>
<dbReference type="OrthoDB" id="2562493at2759"/>
<dbReference type="InterPro" id="IPR045339">
    <property type="entry name" value="DUF6534"/>
</dbReference>
<keyword evidence="1" id="KW-0472">Membrane</keyword>
<sequence length="355" mass="39856">MPAPALDNEIGALFICLLVSTLSVFRLITVYVNAQALRGDPTYNYYQKFPEDRAHKKILVAFLVAFNAANVVLLSAGVYHYLITNFANFDALMEPSKSMNVSSFLNSLITWICQLFFAWRVWRLSSGNYFLTGVIICLTCTHFAFATSTFVLRVRGPTNDTTWSGEVVIGFKAQQYHLNELNSEVFIGITLGSALACDVVITASLFFFLNKSKTGFRRTDSLIKSLILYSLCTGLITSMFAIINITVFFSMRTNLIHLGIYFLMGKLYTTSLLAILNSRDIFRRRLRNDQTVNFSLSSSAFPQSCIIASRDRKGRDPIAIYTTKTSEVREDNFSANTIIRDSHILQTIGENSAIV</sequence>
<feature type="domain" description="DUF6534" evidence="2">
    <location>
        <begin position="194"/>
        <end position="280"/>
    </location>
</feature>
<feature type="transmembrane region" description="Helical" evidence="1">
    <location>
        <begin position="185"/>
        <end position="208"/>
    </location>
</feature>
<dbReference type="STRING" id="50990.A0A4Y7PMH7"/>
<feature type="transmembrane region" description="Helical" evidence="1">
    <location>
        <begin position="58"/>
        <end position="83"/>
    </location>
</feature>
<feature type="transmembrane region" description="Helical" evidence="1">
    <location>
        <begin position="12"/>
        <end position="37"/>
    </location>
</feature>
<evidence type="ECO:0000259" key="2">
    <source>
        <dbReference type="Pfam" id="PF20152"/>
    </source>
</evidence>
<dbReference type="PANTHER" id="PTHR40465">
    <property type="entry name" value="CHROMOSOME 1, WHOLE GENOME SHOTGUN SEQUENCE"/>
    <property type="match status" value="1"/>
</dbReference>
<feature type="transmembrane region" description="Helical" evidence="1">
    <location>
        <begin position="103"/>
        <end position="122"/>
    </location>
</feature>
<dbReference type="VEuPathDB" id="FungiDB:BD410DRAFT_832210"/>
<feature type="transmembrane region" description="Helical" evidence="1">
    <location>
        <begin position="228"/>
        <end position="249"/>
    </location>
</feature>
<feature type="transmembrane region" description="Helical" evidence="1">
    <location>
        <begin position="255"/>
        <end position="276"/>
    </location>
</feature>
<proteinExistence type="predicted"/>
<keyword evidence="4" id="KW-1185">Reference proteome</keyword>
<dbReference type="Pfam" id="PF20152">
    <property type="entry name" value="DUF6534"/>
    <property type="match status" value="1"/>
</dbReference>
<evidence type="ECO:0000256" key="1">
    <source>
        <dbReference type="SAM" id="Phobius"/>
    </source>
</evidence>
<evidence type="ECO:0000313" key="4">
    <source>
        <dbReference type="Proteomes" id="UP000294933"/>
    </source>
</evidence>
<dbReference type="AlphaFoldDB" id="A0A4Y7PMH7"/>
<reference evidence="3 4" key="1">
    <citation type="submission" date="2018-06" db="EMBL/GenBank/DDBJ databases">
        <title>A transcriptomic atlas of mushroom development highlights an independent origin of complex multicellularity.</title>
        <authorList>
            <consortium name="DOE Joint Genome Institute"/>
            <person name="Krizsan K."/>
            <person name="Almasi E."/>
            <person name="Merenyi Z."/>
            <person name="Sahu N."/>
            <person name="Viragh M."/>
            <person name="Koszo T."/>
            <person name="Mondo S."/>
            <person name="Kiss B."/>
            <person name="Balint B."/>
            <person name="Kues U."/>
            <person name="Barry K."/>
            <person name="Hegedus J.C."/>
            <person name="Henrissat B."/>
            <person name="Johnson J."/>
            <person name="Lipzen A."/>
            <person name="Ohm R."/>
            <person name="Nagy I."/>
            <person name="Pangilinan J."/>
            <person name="Yan J."/>
            <person name="Xiong Y."/>
            <person name="Grigoriev I.V."/>
            <person name="Hibbett D.S."/>
            <person name="Nagy L.G."/>
        </authorList>
    </citation>
    <scope>NUCLEOTIDE SEQUENCE [LARGE SCALE GENOMIC DNA]</scope>
    <source>
        <strain evidence="3 4">SZMC22713</strain>
    </source>
</reference>
<organism evidence="3 4">
    <name type="scientific">Rickenella mellea</name>
    <dbReference type="NCBI Taxonomy" id="50990"/>
    <lineage>
        <taxon>Eukaryota</taxon>
        <taxon>Fungi</taxon>
        <taxon>Dikarya</taxon>
        <taxon>Basidiomycota</taxon>
        <taxon>Agaricomycotina</taxon>
        <taxon>Agaricomycetes</taxon>
        <taxon>Hymenochaetales</taxon>
        <taxon>Rickenellaceae</taxon>
        <taxon>Rickenella</taxon>
    </lineage>
</organism>
<accession>A0A4Y7PMH7</accession>
<keyword evidence="1" id="KW-0812">Transmembrane</keyword>
<dbReference type="PANTHER" id="PTHR40465:SF1">
    <property type="entry name" value="DUF6534 DOMAIN-CONTAINING PROTEIN"/>
    <property type="match status" value="1"/>
</dbReference>